<dbReference type="InterPro" id="IPR043141">
    <property type="entry name" value="Ribosomal_uL10-like_sf"/>
</dbReference>
<gene>
    <name evidence="7" type="primary">rplJ</name>
    <name evidence="8" type="ordered locus">Spirs_0947</name>
</gene>
<comment type="subunit">
    <text evidence="7">Part of the ribosomal stalk of the 50S ribosomal subunit. The N-terminus interacts with L11 and the large rRNA to form the base of the stalk. The C-terminus forms an elongated spine to which L12 dimers bind in a sequential fashion forming a multimeric L10(L12)X complex.</text>
</comment>
<comment type="function">
    <text evidence="1 7">Forms part of the ribosomal stalk, playing a central role in the interaction of the ribosome with GTP-bound translation factors.</text>
</comment>
<evidence type="ECO:0000256" key="6">
    <source>
        <dbReference type="ARBA" id="ARBA00035202"/>
    </source>
</evidence>
<evidence type="ECO:0000256" key="5">
    <source>
        <dbReference type="ARBA" id="ARBA00023274"/>
    </source>
</evidence>
<dbReference type="OrthoDB" id="9808307at2"/>
<dbReference type="NCBIfam" id="NF000955">
    <property type="entry name" value="PRK00099.1-1"/>
    <property type="match status" value="1"/>
</dbReference>
<dbReference type="InterPro" id="IPR002363">
    <property type="entry name" value="Ribosomal_uL10_CS_bac"/>
</dbReference>
<dbReference type="EMBL" id="CP002116">
    <property type="protein sequence ID" value="ADK80081.1"/>
    <property type="molecule type" value="Genomic_DNA"/>
</dbReference>
<evidence type="ECO:0000256" key="4">
    <source>
        <dbReference type="ARBA" id="ARBA00022980"/>
    </source>
</evidence>
<dbReference type="PROSITE" id="PS01109">
    <property type="entry name" value="RIBOSOMAL_L10"/>
    <property type="match status" value="1"/>
</dbReference>
<dbReference type="Proteomes" id="UP000002318">
    <property type="component" value="Chromosome"/>
</dbReference>
<evidence type="ECO:0000256" key="3">
    <source>
        <dbReference type="ARBA" id="ARBA00022730"/>
    </source>
</evidence>
<keyword evidence="9" id="KW-1185">Reference proteome</keyword>
<reference evidence="8 9" key="1">
    <citation type="journal article" date="2010" name="Stand. Genomic Sci.">
        <title>Complete genome sequence of Spirochaeta smaragdinae type strain (SEBR 4228).</title>
        <authorList>
            <person name="Mavromatis K."/>
            <person name="Yasawong M."/>
            <person name="Chertkov O."/>
            <person name="Lapidus A."/>
            <person name="Lucas S."/>
            <person name="Nolan M."/>
            <person name="Del Rio T.G."/>
            <person name="Tice H."/>
            <person name="Cheng J.F."/>
            <person name="Pitluck S."/>
            <person name="Liolios K."/>
            <person name="Ivanova N."/>
            <person name="Tapia R."/>
            <person name="Han C."/>
            <person name="Bruce D."/>
            <person name="Goodwin L."/>
            <person name="Pati A."/>
            <person name="Chen A."/>
            <person name="Palaniappan K."/>
            <person name="Land M."/>
            <person name="Hauser L."/>
            <person name="Chang Y.J."/>
            <person name="Jeffries C.D."/>
            <person name="Detter J.C."/>
            <person name="Rohde M."/>
            <person name="Brambilla E."/>
            <person name="Spring S."/>
            <person name="Goker M."/>
            <person name="Sikorski J."/>
            <person name="Woyke T."/>
            <person name="Bristow J."/>
            <person name="Eisen J.A."/>
            <person name="Markowitz V."/>
            <person name="Hugenholtz P."/>
            <person name="Klenk H.P."/>
            <person name="Kyrpides N.C."/>
        </authorList>
    </citation>
    <scope>NUCLEOTIDE SEQUENCE [LARGE SCALE GENOMIC DNA]</scope>
    <source>
        <strain evidence="9">DSM 11293 / JCM 15392 / SEBR 4228</strain>
    </source>
</reference>
<keyword evidence="7" id="KW-0694">RNA-binding</keyword>
<dbReference type="KEGG" id="ssm:Spirs_0947"/>
<dbReference type="GO" id="GO:0006412">
    <property type="term" value="P:translation"/>
    <property type="evidence" value="ECO:0007669"/>
    <property type="project" value="UniProtKB-UniRule"/>
</dbReference>
<evidence type="ECO:0000256" key="2">
    <source>
        <dbReference type="ARBA" id="ARBA00008889"/>
    </source>
</evidence>
<dbReference type="GO" id="GO:0003735">
    <property type="term" value="F:structural constituent of ribosome"/>
    <property type="evidence" value="ECO:0007669"/>
    <property type="project" value="InterPro"/>
</dbReference>
<protein>
    <recommendedName>
        <fullName evidence="6 7">Large ribosomal subunit protein uL10</fullName>
    </recommendedName>
</protein>
<evidence type="ECO:0000313" key="9">
    <source>
        <dbReference type="Proteomes" id="UP000002318"/>
    </source>
</evidence>
<evidence type="ECO:0000256" key="1">
    <source>
        <dbReference type="ARBA" id="ARBA00002633"/>
    </source>
</evidence>
<dbReference type="GO" id="GO:0015934">
    <property type="term" value="C:large ribosomal subunit"/>
    <property type="evidence" value="ECO:0007669"/>
    <property type="project" value="InterPro"/>
</dbReference>
<keyword evidence="5 7" id="KW-0687">Ribonucleoprotein</keyword>
<sequence length="178" mass="19770">MAEYQTKIQDYKVEAVDSLKSEFEGVQDYIFTNYRGLTVAQITELRDKLRKENALFKVVKNRFAKIALRDMEQPAVDEHLTGPTAVALAKGESGPVAKILFEIAKDLPLEVKGGIINGNVFDAEQVEAFSKLPTRHELIAMLMGTMRAPVQHVVYVLNAVPTKLVRTLQAVADKKQAG</sequence>
<keyword evidence="4 7" id="KW-0689">Ribosomal protein</keyword>
<dbReference type="InterPro" id="IPR047865">
    <property type="entry name" value="Ribosomal_uL10_bac_type"/>
</dbReference>
<keyword evidence="3 7" id="KW-0699">rRNA-binding</keyword>
<dbReference type="Pfam" id="PF00466">
    <property type="entry name" value="Ribosomal_L10"/>
    <property type="match status" value="1"/>
</dbReference>
<dbReference type="STRING" id="573413.Spirs_0947"/>
<dbReference type="RefSeq" id="WP_013253545.1">
    <property type="nucleotide sequence ID" value="NC_014364.1"/>
</dbReference>
<proteinExistence type="inferred from homology"/>
<dbReference type="InterPro" id="IPR001790">
    <property type="entry name" value="Ribosomal_uL10"/>
</dbReference>
<evidence type="ECO:0000313" key="8">
    <source>
        <dbReference type="EMBL" id="ADK80081.1"/>
    </source>
</evidence>
<dbReference type="InterPro" id="IPR022973">
    <property type="entry name" value="Ribosomal_uL10_bac"/>
</dbReference>
<accession>E1RCK1</accession>
<dbReference type="Gene3D" id="3.30.70.1730">
    <property type="match status" value="1"/>
</dbReference>
<dbReference type="HOGENOM" id="CLU_092227_0_0_12"/>
<dbReference type="AlphaFoldDB" id="E1RCK1"/>
<dbReference type="eggNOG" id="COG0244">
    <property type="taxonomic scope" value="Bacteria"/>
</dbReference>
<dbReference type="Gene3D" id="6.10.250.290">
    <property type="match status" value="1"/>
</dbReference>
<dbReference type="GO" id="GO:0070180">
    <property type="term" value="F:large ribosomal subunit rRNA binding"/>
    <property type="evidence" value="ECO:0007669"/>
    <property type="project" value="UniProtKB-UniRule"/>
</dbReference>
<dbReference type="HAMAP" id="MF_00362">
    <property type="entry name" value="Ribosomal_uL10"/>
    <property type="match status" value="1"/>
</dbReference>
<organism evidence="8 9">
    <name type="scientific">Sediminispirochaeta smaragdinae (strain DSM 11293 / JCM 15392 / SEBR 4228)</name>
    <name type="common">Spirochaeta smaragdinae</name>
    <dbReference type="NCBI Taxonomy" id="573413"/>
    <lineage>
        <taxon>Bacteria</taxon>
        <taxon>Pseudomonadati</taxon>
        <taxon>Spirochaetota</taxon>
        <taxon>Spirochaetia</taxon>
        <taxon>Spirochaetales</taxon>
        <taxon>Spirochaetaceae</taxon>
        <taxon>Sediminispirochaeta</taxon>
    </lineage>
</organism>
<name>E1RCK1_SEDSS</name>
<dbReference type="CDD" id="cd05797">
    <property type="entry name" value="Ribosomal_L10"/>
    <property type="match status" value="1"/>
</dbReference>
<comment type="similarity">
    <text evidence="2 7">Belongs to the universal ribosomal protein uL10 family.</text>
</comment>
<dbReference type="PANTHER" id="PTHR11560">
    <property type="entry name" value="39S RIBOSOMAL PROTEIN L10, MITOCHONDRIAL"/>
    <property type="match status" value="1"/>
</dbReference>
<evidence type="ECO:0000256" key="7">
    <source>
        <dbReference type="HAMAP-Rule" id="MF_00362"/>
    </source>
</evidence>
<dbReference type="SUPFAM" id="SSF160369">
    <property type="entry name" value="Ribosomal protein L10-like"/>
    <property type="match status" value="1"/>
</dbReference>